<name>A0AA35LPM0_9HYPO</name>
<dbReference type="PANTHER" id="PTHR46072">
    <property type="entry name" value="AMIDASE-RELATED-RELATED"/>
    <property type="match status" value="1"/>
</dbReference>
<accession>A0AA35LPM0</accession>
<dbReference type="SUPFAM" id="SSF75304">
    <property type="entry name" value="Amidase signature (AS) enzymes"/>
    <property type="match status" value="1"/>
</dbReference>
<evidence type="ECO:0000313" key="4">
    <source>
        <dbReference type="EMBL" id="CAI6022359.1"/>
    </source>
</evidence>
<evidence type="ECO:0000256" key="1">
    <source>
        <dbReference type="ARBA" id="ARBA00009199"/>
    </source>
</evidence>
<reference evidence="4" key="1">
    <citation type="submission" date="2023-01" db="EMBL/GenBank/DDBJ databases">
        <authorList>
            <person name="Piombo E."/>
        </authorList>
    </citation>
    <scope>NUCLEOTIDE SEQUENCE</scope>
</reference>
<dbReference type="Gene3D" id="3.90.1300.10">
    <property type="entry name" value="Amidase signature (AS) domain"/>
    <property type="match status" value="1"/>
</dbReference>
<dbReference type="PANTHER" id="PTHR46072:SF7">
    <property type="entry name" value="AMIDASE"/>
    <property type="match status" value="1"/>
</dbReference>
<dbReference type="AlphaFoldDB" id="A0AA35LPM0"/>
<protein>
    <recommendedName>
        <fullName evidence="3">Amidase domain-containing protein</fullName>
    </recommendedName>
</protein>
<sequence>MSHSPGDLRLMFDSILSRQPWCRDPAVVKMPWRPDIVQATEEMVQSGQRLVFGMISCDGVVQPHPPIFRALALVREALNSQGHGLMDWAPPPHKRAVDIVQTFWLYDGGADVHQSFGLSGEPIAEQIGWIYGSQAREQMSASAIARNNVAKRDYQKEYMEYWNSTSETTGTGQPVEAVIMPAGEAAATCQGCVTYGDYTTSLSALDWTMVTIPIATVDKDVDSTDPSFSPLSDFDALVPQGYVPEIYDGAHISLQLLGRRFQTLAVVIQY</sequence>
<dbReference type="InterPro" id="IPR036928">
    <property type="entry name" value="AS_sf"/>
</dbReference>
<keyword evidence="2" id="KW-0378">Hydrolase</keyword>
<dbReference type="GO" id="GO:0016787">
    <property type="term" value="F:hydrolase activity"/>
    <property type="evidence" value="ECO:0007669"/>
    <property type="project" value="UniProtKB-KW"/>
</dbReference>
<keyword evidence="5" id="KW-1185">Reference proteome</keyword>
<dbReference type="EMBL" id="CABFNP030000459">
    <property type="protein sequence ID" value="CAI6022359.1"/>
    <property type="molecule type" value="Genomic_DNA"/>
</dbReference>
<evidence type="ECO:0000313" key="5">
    <source>
        <dbReference type="Proteomes" id="UP001160390"/>
    </source>
</evidence>
<comment type="similarity">
    <text evidence="1">Belongs to the amidase family.</text>
</comment>
<gene>
    <name evidence="4" type="ORF">CCHLO57077_00013473</name>
</gene>
<comment type="caution">
    <text evidence="4">The sequence shown here is derived from an EMBL/GenBank/DDBJ whole genome shotgun (WGS) entry which is preliminary data.</text>
</comment>
<organism evidence="4 5">
    <name type="scientific">Clonostachys chloroleuca</name>
    <dbReference type="NCBI Taxonomy" id="1926264"/>
    <lineage>
        <taxon>Eukaryota</taxon>
        <taxon>Fungi</taxon>
        <taxon>Dikarya</taxon>
        <taxon>Ascomycota</taxon>
        <taxon>Pezizomycotina</taxon>
        <taxon>Sordariomycetes</taxon>
        <taxon>Hypocreomycetidae</taxon>
        <taxon>Hypocreales</taxon>
        <taxon>Bionectriaceae</taxon>
        <taxon>Clonostachys</taxon>
    </lineage>
</organism>
<evidence type="ECO:0000256" key="2">
    <source>
        <dbReference type="ARBA" id="ARBA00022801"/>
    </source>
</evidence>
<feature type="domain" description="Amidase" evidence="3">
    <location>
        <begin position="2"/>
        <end position="262"/>
    </location>
</feature>
<proteinExistence type="inferred from homology"/>
<dbReference type="Proteomes" id="UP001160390">
    <property type="component" value="Unassembled WGS sequence"/>
</dbReference>
<dbReference type="InterPro" id="IPR023631">
    <property type="entry name" value="Amidase_dom"/>
</dbReference>
<dbReference type="Pfam" id="PF01425">
    <property type="entry name" value="Amidase"/>
    <property type="match status" value="1"/>
</dbReference>
<evidence type="ECO:0000259" key="3">
    <source>
        <dbReference type="Pfam" id="PF01425"/>
    </source>
</evidence>